<keyword evidence="1" id="KW-0812">Transmembrane</keyword>
<keyword evidence="4" id="KW-1185">Reference proteome</keyword>
<dbReference type="EMBL" id="JBHSLF010000009">
    <property type="protein sequence ID" value="MFC5343109.1"/>
    <property type="molecule type" value="Genomic_DNA"/>
</dbReference>
<keyword evidence="1" id="KW-1133">Transmembrane helix</keyword>
<accession>A0ABW0FNN8</accession>
<feature type="transmembrane region" description="Helical" evidence="1">
    <location>
        <begin position="176"/>
        <end position="198"/>
    </location>
</feature>
<dbReference type="EC" id="3.4.-.-" evidence="3"/>
<dbReference type="RefSeq" id="WP_374039103.1">
    <property type="nucleotide sequence ID" value="NZ_CP169082.1"/>
</dbReference>
<feature type="transmembrane region" description="Helical" evidence="1">
    <location>
        <begin position="108"/>
        <end position="128"/>
    </location>
</feature>
<gene>
    <name evidence="3" type="ORF">ACFPIE_04235</name>
</gene>
<keyword evidence="1" id="KW-0472">Membrane</keyword>
<dbReference type="Pfam" id="PF02517">
    <property type="entry name" value="Rce1-like"/>
    <property type="match status" value="1"/>
</dbReference>
<name>A0ABW0FNN8_9CAUL</name>
<feature type="transmembrane region" description="Helical" evidence="1">
    <location>
        <begin position="148"/>
        <end position="169"/>
    </location>
</feature>
<evidence type="ECO:0000259" key="2">
    <source>
        <dbReference type="Pfam" id="PF02517"/>
    </source>
</evidence>
<dbReference type="Proteomes" id="UP001596152">
    <property type="component" value="Unassembled WGS sequence"/>
</dbReference>
<dbReference type="InterPro" id="IPR003675">
    <property type="entry name" value="Rce1/LyrA-like_dom"/>
</dbReference>
<comment type="caution">
    <text evidence="3">The sequence shown here is derived from an EMBL/GenBank/DDBJ whole genome shotgun (WGS) entry which is preliminary data.</text>
</comment>
<feature type="transmembrane region" description="Helical" evidence="1">
    <location>
        <begin position="67"/>
        <end position="88"/>
    </location>
</feature>
<feature type="transmembrane region" description="Helical" evidence="1">
    <location>
        <begin position="12"/>
        <end position="39"/>
    </location>
</feature>
<evidence type="ECO:0000313" key="3">
    <source>
        <dbReference type="EMBL" id="MFC5343109.1"/>
    </source>
</evidence>
<organism evidence="3 4">
    <name type="scientific">Brevundimonas staleyi</name>
    <dbReference type="NCBI Taxonomy" id="74326"/>
    <lineage>
        <taxon>Bacteria</taxon>
        <taxon>Pseudomonadati</taxon>
        <taxon>Pseudomonadota</taxon>
        <taxon>Alphaproteobacteria</taxon>
        <taxon>Caulobacterales</taxon>
        <taxon>Caulobacteraceae</taxon>
        <taxon>Brevundimonas</taxon>
    </lineage>
</organism>
<evidence type="ECO:0000256" key="1">
    <source>
        <dbReference type="SAM" id="Phobius"/>
    </source>
</evidence>
<protein>
    <submittedName>
        <fullName evidence="3">CPBP family intramembrane glutamic endopeptidase</fullName>
        <ecNumber evidence="3">3.4.-.-</ecNumber>
    </submittedName>
</protein>
<proteinExistence type="predicted"/>
<reference evidence="4" key="1">
    <citation type="journal article" date="2019" name="Int. J. Syst. Evol. Microbiol.">
        <title>The Global Catalogue of Microorganisms (GCM) 10K type strain sequencing project: providing services to taxonomists for standard genome sequencing and annotation.</title>
        <authorList>
            <consortium name="The Broad Institute Genomics Platform"/>
            <consortium name="The Broad Institute Genome Sequencing Center for Infectious Disease"/>
            <person name="Wu L."/>
            <person name="Ma J."/>
        </authorList>
    </citation>
    <scope>NUCLEOTIDE SEQUENCE [LARGE SCALE GENOMIC DNA]</scope>
    <source>
        <strain evidence="4">JCM 12125</strain>
    </source>
</reference>
<feature type="domain" description="CAAX prenyl protease 2/Lysostaphin resistance protein A-like" evidence="2">
    <location>
        <begin position="150"/>
        <end position="240"/>
    </location>
</feature>
<dbReference type="GO" id="GO:0016787">
    <property type="term" value="F:hydrolase activity"/>
    <property type="evidence" value="ECO:0007669"/>
    <property type="project" value="UniProtKB-KW"/>
</dbReference>
<sequence length="297" mass="32154">MLAPLTISRPWLKFGAFILLTIAAFFGAGLVYGIVTLIFPDLRTMMTGESSPLPETSDRLLHEGAEAFGMSGILGLMALAILLPAMTVYGQRFCAFLWPSRRFDLSHFWVGGLTMTCLAVIALPWHMWQGAEWAPPIANALYDDWTKPAYVVLMAVGLLIAAAAEEIVFRGVLLRLTALVVRHPLLICLINGLAFSALHLDPNPVAFVARMMSGAIWTWAALRLGGLEFATGAHLAHNLMISLLWAPLSEIDVGADTPWTALAPEVVTAVVIVLMTERLANRSDAPDLNDLAPRGAA</sequence>
<evidence type="ECO:0000313" key="4">
    <source>
        <dbReference type="Proteomes" id="UP001596152"/>
    </source>
</evidence>
<keyword evidence="3" id="KW-0378">Hydrolase</keyword>